<accession>A0A8S5TEF5</accession>
<evidence type="ECO:0000313" key="1">
    <source>
        <dbReference type="EMBL" id="DAF61359.1"/>
    </source>
</evidence>
<sequence length="133" mass="15271">MIKTPCFLLQKCIKIVPKLTYFEKKEGVSSLTKTEIKESLIKQLELRGMSADFYKDMIEDYVYYWSLKKKLISDIKQKGLRYKTINGNGVEVEKANESVVNLQKTTATMLKILADLKLKDPVPEPQNSSDGYL</sequence>
<proteinExistence type="predicted"/>
<dbReference type="Pfam" id="PF05119">
    <property type="entry name" value="Terminase_4"/>
    <property type="match status" value="1"/>
</dbReference>
<name>A0A8S5TEF5_9CAUD</name>
<organism evidence="1">
    <name type="scientific">Siphoviridae sp. ctacm4</name>
    <dbReference type="NCBI Taxonomy" id="2827895"/>
    <lineage>
        <taxon>Viruses</taxon>
        <taxon>Duplodnaviria</taxon>
        <taxon>Heunggongvirae</taxon>
        <taxon>Uroviricota</taxon>
        <taxon>Caudoviricetes</taxon>
    </lineage>
</organism>
<protein>
    <submittedName>
        <fullName evidence="1">Terminase small subunit</fullName>
    </submittedName>
</protein>
<dbReference type="InterPro" id="IPR006448">
    <property type="entry name" value="Phage_term_ssu_P27"/>
</dbReference>
<reference evidence="1" key="1">
    <citation type="journal article" date="2021" name="Proc. Natl. Acad. Sci. U.S.A.">
        <title>A Catalog of Tens of Thousands of Viruses from Human Metagenomes Reveals Hidden Associations with Chronic Diseases.</title>
        <authorList>
            <person name="Tisza M.J."/>
            <person name="Buck C.B."/>
        </authorList>
    </citation>
    <scope>NUCLEOTIDE SEQUENCE</scope>
    <source>
        <strain evidence="1">Ctacm4</strain>
    </source>
</reference>
<dbReference type="EMBL" id="BK032809">
    <property type="protein sequence ID" value="DAF61359.1"/>
    <property type="molecule type" value="Genomic_DNA"/>
</dbReference>